<accession>A0A226DYB7</accession>
<name>A0A226DYB7_FOLCA</name>
<dbReference type="EMBL" id="LNIX01000010">
    <property type="protein sequence ID" value="OXA49681.1"/>
    <property type="molecule type" value="Genomic_DNA"/>
</dbReference>
<organism evidence="2 3">
    <name type="scientific">Folsomia candida</name>
    <name type="common">Springtail</name>
    <dbReference type="NCBI Taxonomy" id="158441"/>
    <lineage>
        <taxon>Eukaryota</taxon>
        <taxon>Metazoa</taxon>
        <taxon>Ecdysozoa</taxon>
        <taxon>Arthropoda</taxon>
        <taxon>Hexapoda</taxon>
        <taxon>Collembola</taxon>
        <taxon>Entomobryomorpha</taxon>
        <taxon>Isotomoidea</taxon>
        <taxon>Isotomidae</taxon>
        <taxon>Proisotominae</taxon>
        <taxon>Folsomia</taxon>
    </lineage>
</organism>
<keyword evidence="3" id="KW-1185">Reference proteome</keyword>
<feature type="signal peptide" evidence="1">
    <location>
        <begin position="1"/>
        <end position="16"/>
    </location>
</feature>
<dbReference type="Proteomes" id="UP000198287">
    <property type="component" value="Unassembled WGS sequence"/>
</dbReference>
<feature type="chain" id="PRO_5012488744" evidence="1">
    <location>
        <begin position="17"/>
        <end position="150"/>
    </location>
</feature>
<evidence type="ECO:0000313" key="2">
    <source>
        <dbReference type="EMBL" id="OXA49681.1"/>
    </source>
</evidence>
<evidence type="ECO:0000256" key="1">
    <source>
        <dbReference type="SAM" id="SignalP"/>
    </source>
</evidence>
<proteinExistence type="predicted"/>
<sequence length="150" mass="15994">MQVFIILGLCIAAASAGVVSHTRCGGVGTFREIRIQNCEGAIANMTPGSPYPCEGDMVASTAACALRLKVTATYLGFPVSIIDTVLENSSVQPGVQYTVRFTITPNDILSGFGGPRSRKTTVMSEAVNTRIAQNLYLMPEILATQMTFQL</sequence>
<dbReference type="AlphaFoldDB" id="A0A226DYB7"/>
<keyword evidence="1" id="KW-0732">Signal</keyword>
<comment type="caution">
    <text evidence="2">The sequence shown here is derived from an EMBL/GenBank/DDBJ whole genome shotgun (WGS) entry which is preliminary data.</text>
</comment>
<reference evidence="2 3" key="1">
    <citation type="submission" date="2015-12" db="EMBL/GenBank/DDBJ databases">
        <title>The genome of Folsomia candida.</title>
        <authorList>
            <person name="Faddeeva A."/>
            <person name="Derks M.F."/>
            <person name="Anvar Y."/>
            <person name="Smit S."/>
            <person name="Van Straalen N."/>
            <person name="Roelofs D."/>
        </authorList>
    </citation>
    <scope>NUCLEOTIDE SEQUENCE [LARGE SCALE GENOMIC DNA]</scope>
    <source>
        <strain evidence="2 3">VU population</strain>
        <tissue evidence="2">Whole body</tissue>
    </source>
</reference>
<gene>
    <name evidence="2" type="ORF">Fcan01_15508</name>
</gene>
<protein>
    <submittedName>
        <fullName evidence="2">Uncharacterized protein</fullName>
    </submittedName>
</protein>
<evidence type="ECO:0000313" key="3">
    <source>
        <dbReference type="Proteomes" id="UP000198287"/>
    </source>
</evidence>